<evidence type="ECO:0000256" key="2">
    <source>
        <dbReference type="SAM" id="MobiDB-lite"/>
    </source>
</evidence>
<name>A0A2T2NJN1_CORCC</name>
<dbReference type="AlphaFoldDB" id="A0A2T2NJN1"/>
<evidence type="ECO:0000313" key="4">
    <source>
        <dbReference type="EMBL" id="PSN65637.1"/>
    </source>
</evidence>
<keyword evidence="3" id="KW-0812">Transmembrane</keyword>
<evidence type="ECO:0000313" key="5">
    <source>
        <dbReference type="Proteomes" id="UP000240883"/>
    </source>
</evidence>
<organism evidence="4 5">
    <name type="scientific">Corynespora cassiicola Philippines</name>
    <dbReference type="NCBI Taxonomy" id="1448308"/>
    <lineage>
        <taxon>Eukaryota</taxon>
        <taxon>Fungi</taxon>
        <taxon>Dikarya</taxon>
        <taxon>Ascomycota</taxon>
        <taxon>Pezizomycotina</taxon>
        <taxon>Dothideomycetes</taxon>
        <taxon>Pleosporomycetidae</taxon>
        <taxon>Pleosporales</taxon>
        <taxon>Corynesporascaceae</taxon>
        <taxon>Corynespora</taxon>
    </lineage>
</organism>
<sequence length="363" mass="42071">MGENCNDIFHEAHASIVIWGSGPSRWVGWGFIHNEFSDPPYVDDDDEDEYNEDDEDEEEKLKEDMFYADGNTGEQGTVIAANCPIWDPRTYFLCVYESRMRIVMREWERIVENISRDVKEWGTLQHYNSLFGKSQNIQSIDASKACLRASRFFGELCKRISKVTREFKRFNEPGGDGVYFSDVSSHRALSAMESIRSSYRILEELQQELLTSEKEMEDYARELGTYMSLEMYKLNMAANITSTEIRGLALESQRTTQRMDETATSSMFVTNIMGPIAIVVAYFSTDKEKTIFHFEKSPKSFFVSVFVIIISLNVLLYLSNGFRRLNIPSYIWKQVQYHVGYFVAMRRTTKSRGSHRDFESNAP</sequence>
<dbReference type="OrthoDB" id="5428055at2759"/>
<reference evidence="4 5" key="1">
    <citation type="journal article" date="2018" name="Front. Microbiol.">
        <title>Genome-Wide Analysis of Corynespora cassiicola Leaf Fall Disease Putative Effectors.</title>
        <authorList>
            <person name="Lopez D."/>
            <person name="Ribeiro S."/>
            <person name="Label P."/>
            <person name="Fumanal B."/>
            <person name="Venisse J.S."/>
            <person name="Kohler A."/>
            <person name="de Oliveira R.R."/>
            <person name="Labutti K."/>
            <person name="Lipzen A."/>
            <person name="Lail K."/>
            <person name="Bauer D."/>
            <person name="Ohm R.A."/>
            <person name="Barry K.W."/>
            <person name="Spatafora J."/>
            <person name="Grigoriev I.V."/>
            <person name="Martin F.M."/>
            <person name="Pujade-Renaud V."/>
        </authorList>
    </citation>
    <scope>NUCLEOTIDE SEQUENCE [LARGE SCALE GENOMIC DNA]</scope>
    <source>
        <strain evidence="4 5">Philippines</strain>
    </source>
</reference>
<gene>
    <name evidence="4" type="ORF">BS50DRAFT_636380</name>
</gene>
<feature type="coiled-coil region" evidence="1">
    <location>
        <begin position="195"/>
        <end position="222"/>
    </location>
</feature>
<accession>A0A2T2NJN1</accession>
<feature type="compositionally biased region" description="Acidic residues" evidence="2">
    <location>
        <begin position="41"/>
        <end position="58"/>
    </location>
</feature>
<keyword evidence="3" id="KW-0472">Membrane</keyword>
<feature type="region of interest" description="Disordered" evidence="2">
    <location>
        <begin position="38"/>
        <end position="59"/>
    </location>
</feature>
<keyword evidence="1" id="KW-0175">Coiled coil</keyword>
<feature type="transmembrane region" description="Helical" evidence="3">
    <location>
        <begin position="300"/>
        <end position="318"/>
    </location>
</feature>
<keyword evidence="3" id="KW-1133">Transmembrane helix</keyword>
<protein>
    <submittedName>
        <fullName evidence="4">Uncharacterized protein</fullName>
    </submittedName>
</protein>
<dbReference type="STRING" id="1448308.A0A2T2NJN1"/>
<proteinExistence type="predicted"/>
<feature type="transmembrane region" description="Helical" evidence="3">
    <location>
        <begin position="267"/>
        <end position="285"/>
    </location>
</feature>
<dbReference type="EMBL" id="KZ678137">
    <property type="protein sequence ID" value="PSN65637.1"/>
    <property type="molecule type" value="Genomic_DNA"/>
</dbReference>
<keyword evidence="5" id="KW-1185">Reference proteome</keyword>
<evidence type="ECO:0000256" key="3">
    <source>
        <dbReference type="SAM" id="Phobius"/>
    </source>
</evidence>
<evidence type="ECO:0000256" key="1">
    <source>
        <dbReference type="SAM" id="Coils"/>
    </source>
</evidence>
<dbReference type="Proteomes" id="UP000240883">
    <property type="component" value="Unassembled WGS sequence"/>
</dbReference>